<evidence type="ECO:0000313" key="3">
    <source>
        <dbReference type="Proteomes" id="UP000823775"/>
    </source>
</evidence>
<feature type="region of interest" description="Disordered" evidence="1">
    <location>
        <begin position="112"/>
        <end position="131"/>
    </location>
</feature>
<evidence type="ECO:0000256" key="1">
    <source>
        <dbReference type="SAM" id="MobiDB-lite"/>
    </source>
</evidence>
<feature type="compositionally biased region" description="Polar residues" evidence="1">
    <location>
        <begin position="26"/>
        <end position="53"/>
    </location>
</feature>
<feature type="region of interest" description="Disordered" evidence="1">
    <location>
        <begin position="1"/>
        <end position="105"/>
    </location>
</feature>
<sequence length="131" mass="13661">MAPTTNSGVEPSTQDESTQSEHLDTSRTLNEQDSSFNTPSSISVTLSDTTLPSTHGEPLSALGTSSFTPPSFETLSSTPVPPSIEIPTTNIPRVNPNTGLGTDDISVLDFSKGKAKEGTSECNGLSGYNGR</sequence>
<proteinExistence type="predicted"/>
<organism evidence="2 3">
    <name type="scientific">Datura stramonium</name>
    <name type="common">Jimsonweed</name>
    <name type="synonym">Common thornapple</name>
    <dbReference type="NCBI Taxonomy" id="4076"/>
    <lineage>
        <taxon>Eukaryota</taxon>
        <taxon>Viridiplantae</taxon>
        <taxon>Streptophyta</taxon>
        <taxon>Embryophyta</taxon>
        <taxon>Tracheophyta</taxon>
        <taxon>Spermatophyta</taxon>
        <taxon>Magnoliopsida</taxon>
        <taxon>eudicotyledons</taxon>
        <taxon>Gunneridae</taxon>
        <taxon>Pentapetalae</taxon>
        <taxon>asterids</taxon>
        <taxon>lamiids</taxon>
        <taxon>Solanales</taxon>
        <taxon>Solanaceae</taxon>
        <taxon>Solanoideae</taxon>
        <taxon>Datureae</taxon>
        <taxon>Datura</taxon>
    </lineage>
</organism>
<feature type="compositionally biased region" description="Polar residues" evidence="1">
    <location>
        <begin position="62"/>
        <end position="78"/>
    </location>
</feature>
<feature type="compositionally biased region" description="Polar residues" evidence="1">
    <location>
        <begin position="86"/>
        <end position="100"/>
    </location>
</feature>
<dbReference type="Proteomes" id="UP000823775">
    <property type="component" value="Unassembled WGS sequence"/>
</dbReference>
<evidence type="ECO:0000313" key="2">
    <source>
        <dbReference type="EMBL" id="MCD7450852.1"/>
    </source>
</evidence>
<accession>A0ABS8RVK9</accession>
<comment type="caution">
    <text evidence="2">The sequence shown here is derived from an EMBL/GenBank/DDBJ whole genome shotgun (WGS) entry which is preliminary data.</text>
</comment>
<protein>
    <submittedName>
        <fullName evidence="2">Uncharacterized protein</fullName>
    </submittedName>
</protein>
<feature type="compositionally biased region" description="Polar residues" evidence="1">
    <location>
        <begin position="1"/>
        <end position="17"/>
    </location>
</feature>
<reference evidence="2 3" key="1">
    <citation type="journal article" date="2021" name="BMC Genomics">
        <title>Datura genome reveals duplications of psychoactive alkaloid biosynthetic genes and high mutation rate following tissue culture.</title>
        <authorList>
            <person name="Rajewski A."/>
            <person name="Carter-House D."/>
            <person name="Stajich J."/>
            <person name="Litt A."/>
        </authorList>
    </citation>
    <scope>NUCLEOTIDE SEQUENCE [LARGE SCALE GENOMIC DNA]</scope>
    <source>
        <strain evidence="2">AR-01</strain>
    </source>
</reference>
<keyword evidence="3" id="KW-1185">Reference proteome</keyword>
<name>A0ABS8RVK9_DATST</name>
<gene>
    <name evidence="2" type="ORF">HAX54_008710</name>
</gene>
<dbReference type="EMBL" id="JACEIK010000146">
    <property type="protein sequence ID" value="MCD7450852.1"/>
    <property type="molecule type" value="Genomic_DNA"/>
</dbReference>